<reference evidence="1" key="1">
    <citation type="submission" date="2020-05" db="EMBL/GenBank/DDBJ databases">
        <title>Large-scale comparative analyses of tick genomes elucidate their genetic diversity and vector capacities.</title>
        <authorList>
            <person name="Jia N."/>
            <person name="Wang J."/>
            <person name="Shi W."/>
            <person name="Du L."/>
            <person name="Sun Y."/>
            <person name="Zhan W."/>
            <person name="Jiang J."/>
            <person name="Wang Q."/>
            <person name="Zhang B."/>
            <person name="Ji P."/>
            <person name="Sakyi L.B."/>
            <person name="Cui X."/>
            <person name="Yuan T."/>
            <person name="Jiang B."/>
            <person name="Yang W."/>
            <person name="Lam T.T.-Y."/>
            <person name="Chang Q."/>
            <person name="Ding S."/>
            <person name="Wang X."/>
            <person name="Zhu J."/>
            <person name="Ruan X."/>
            <person name="Zhao L."/>
            <person name="Wei J."/>
            <person name="Que T."/>
            <person name="Du C."/>
            <person name="Cheng J."/>
            <person name="Dai P."/>
            <person name="Han X."/>
            <person name="Huang E."/>
            <person name="Gao Y."/>
            <person name="Liu J."/>
            <person name="Shao H."/>
            <person name="Ye R."/>
            <person name="Li L."/>
            <person name="Wei W."/>
            <person name="Wang X."/>
            <person name="Wang C."/>
            <person name="Yang T."/>
            <person name="Huo Q."/>
            <person name="Li W."/>
            <person name="Guo W."/>
            <person name="Chen H."/>
            <person name="Zhou L."/>
            <person name="Ni X."/>
            <person name="Tian J."/>
            <person name="Zhou Y."/>
            <person name="Sheng Y."/>
            <person name="Liu T."/>
            <person name="Pan Y."/>
            <person name="Xia L."/>
            <person name="Li J."/>
            <person name="Zhao F."/>
            <person name="Cao W."/>
        </authorList>
    </citation>
    <scope>NUCLEOTIDE SEQUENCE</scope>
    <source>
        <strain evidence="1">Dsil-2018</strain>
    </source>
</reference>
<evidence type="ECO:0000313" key="1">
    <source>
        <dbReference type="EMBL" id="KAH7950552.1"/>
    </source>
</evidence>
<protein>
    <submittedName>
        <fullName evidence="1">Uncharacterized protein</fullName>
    </submittedName>
</protein>
<keyword evidence="2" id="KW-1185">Reference proteome</keyword>
<sequence length="119" mass="13148">MQPRSAPRNASRCCLQGTSRPAHYYIVWDDSNFTADELQKLSYYLCHKYARCARSVSIPAPVYYAHLAASRAKNHIVSKVDVSSSSSDCSGGSGDKIATSQYVEAVRVLDALQTSMYFV</sequence>
<dbReference type="EMBL" id="CM023474">
    <property type="protein sequence ID" value="KAH7950552.1"/>
    <property type="molecule type" value="Genomic_DNA"/>
</dbReference>
<proteinExistence type="predicted"/>
<accession>A0ACB8CU72</accession>
<comment type="caution">
    <text evidence="1">The sequence shown here is derived from an EMBL/GenBank/DDBJ whole genome shotgun (WGS) entry which is preliminary data.</text>
</comment>
<dbReference type="Proteomes" id="UP000821865">
    <property type="component" value="Chromosome 5"/>
</dbReference>
<gene>
    <name evidence="1" type="ORF">HPB49_025637</name>
</gene>
<name>A0ACB8CU72_DERSI</name>
<organism evidence="1 2">
    <name type="scientific">Dermacentor silvarum</name>
    <name type="common">Tick</name>
    <dbReference type="NCBI Taxonomy" id="543639"/>
    <lineage>
        <taxon>Eukaryota</taxon>
        <taxon>Metazoa</taxon>
        <taxon>Ecdysozoa</taxon>
        <taxon>Arthropoda</taxon>
        <taxon>Chelicerata</taxon>
        <taxon>Arachnida</taxon>
        <taxon>Acari</taxon>
        <taxon>Parasitiformes</taxon>
        <taxon>Ixodida</taxon>
        <taxon>Ixodoidea</taxon>
        <taxon>Ixodidae</taxon>
        <taxon>Rhipicephalinae</taxon>
        <taxon>Dermacentor</taxon>
    </lineage>
</organism>
<evidence type="ECO:0000313" key="2">
    <source>
        <dbReference type="Proteomes" id="UP000821865"/>
    </source>
</evidence>